<sequence>MANQKTFLYFTGVVIVTMCLCLSRHLILQADEAKEAYAESVAIERNPMVPTNAALFESGVNKQVQKRRNPYRISGIGRTGSESYVMLDGKVYREGETKGEITVVKIGNTTVDILINGIPETLRVE</sequence>
<feature type="transmembrane region" description="Helical" evidence="1">
    <location>
        <begin position="6"/>
        <end position="27"/>
    </location>
</feature>
<organism evidence="2 3">
    <name type="scientific">Candidatus Abzuiibacterium crystallinum</name>
    <dbReference type="NCBI Taxonomy" id="1974748"/>
    <lineage>
        <taxon>Bacteria</taxon>
        <taxon>Pseudomonadati</taxon>
        <taxon>Candidatus Omnitrophota</taxon>
        <taxon>Candidatus Abzuiibacterium</taxon>
    </lineage>
</organism>
<keyword evidence="1" id="KW-0812">Transmembrane</keyword>
<evidence type="ECO:0000313" key="3">
    <source>
        <dbReference type="Proteomes" id="UP000230859"/>
    </source>
</evidence>
<dbReference type="Proteomes" id="UP000230859">
    <property type="component" value="Unassembled WGS sequence"/>
</dbReference>
<reference evidence="2 3" key="1">
    <citation type="submission" date="2017-09" db="EMBL/GenBank/DDBJ databases">
        <title>Depth-based differentiation of microbial function through sediment-hosted aquifers and enrichment of novel symbionts in the deep terrestrial subsurface.</title>
        <authorList>
            <person name="Probst A.J."/>
            <person name="Ladd B."/>
            <person name="Jarett J.K."/>
            <person name="Geller-Mcgrath D.E."/>
            <person name="Sieber C.M."/>
            <person name="Emerson J.B."/>
            <person name="Anantharaman K."/>
            <person name="Thomas B.C."/>
            <person name="Malmstrom R."/>
            <person name="Stieglmeier M."/>
            <person name="Klingl A."/>
            <person name="Woyke T."/>
            <person name="Ryan C.M."/>
            <person name="Banfield J.F."/>
        </authorList>
    </citation>
    <scope>NUCLEOTIDE SEQUENCE [LARGE SCALE GENOMIC DNA]</scope>
    <source>
        <strain evidence="2">CG11_big_fil_rev_8_21_14_0_20_45_26</strain>
    </source>
</reference>
<evidence type="ECO:0000256" key="1">
    <source>
        <dbReference type="SAM" id="Phobius"/>
    </source>
</evidence>
<keyword evidence="1" id="KW-0472">Membrane</keyword>
<accession>A0A2H0LPP8</accession>
<dbReference type="AlphaFoldDB" id="A0A2H0LPP8"/>
<comment type="caution">
    <text evidence="2">The sequence shown here is derived from an EMBL/GenBank/DDBJ whole genome shotgun (WGS) entry which is preliminary data.</text>
</comment>
<name>A0A2H0LPP8_9BACT</name>
<keyword evidence="1" id="KW-1133">Transmembrane helix</keyword>
<evidence type="ECO:0000313" key="2">
    <source>
        <dbReference type="EMBL" id="PIQ85475.1"/>
    </source>
</evidence>
<protein>
    <submittedName>
        <fullName evidence="2">Uncharacterized protein</fullName>
    </submittedName>
</protein>
<proteinExistence type="predicted"/>
<gene>
    <name evidence="2" type="ORF">COV74_08270</name>
</gene>
<dbReference type="EMBL" id="PCVY01000065">
    <property type="protein sequence ID" value="PIQ85475.1"/>
    <property type="molecule type" value="Genomic_DNA"/>
</dbReference>